<keyword evidence="3" id="KW-1185">Reference proteome</keyword>
<sequence>MQGLVNFAAAVGQGLAVFLPTFCYLTAIGLFLFAGWGFWRQAQPDNPYRGKPWIPIFSLVLCGVFASFDRILTMANVSMGTNLQVSLSNNLTSYAPPVDGNVLGTTPGTTLLNVVTLFQSFFQAFGAMACFFAVLTWWSIVTGRTNRSTVGTGVQFVFGVLLINVMTVATWLVTIFQT</sequence>
<evidence type="ECO:0000313" key="3">
    <source>
        <dbReference type="Proteomes" id="UP000001695"/>
    </source>
</evidence>
<keyword evidence="1" id="KW-1133">Transmembrane helix</keyword>
<dbReference type="Proteomes" id="UP000001695">
    <property type="component" value="Plasmid pBIND01"/>
</dbReference>
<keyword evidence="2" id="KW-0614">Plasmid</keyword>
<dbReference type="OrthoDB" id="7258424at2"/>
<gene>
    <name evidence="2" type="ordered locus">Bind_3866</name>
</gene>
<evidence type="ECO:0000256" key="1">
    <source>
        <dbReference type="SAM" id="Phobius"/>
    </source>
</evidence>
<evidence type="ECO:0000313" key="2">
    <source>
        <dbReference type="EMBL" id="ACB97395.1"/>
    </source>
</evidence>
<organism evidence="2 3">
    <name type="scientific">Beijerinckia indica subsp. indica (strain ATCC 9039 / DSM 1715 / NCIMB 8712)</name>
    <dbReference type="NCBI Taxonomy" id="395963"/>
    <lineage>
        <taxon>Bacteria</taxon>
        <taxon>Pseudomonadati</taxon>
        <taxon>Pseudomonadota</taxon>
        <taxon>Alphaproteobacteria</taxon>
        <taxon>Hyphomicrobiales</taxon>
        <taxon>Beijerinckiaceae</taxon>
        <taxon>Beijerinckia</taxon>
    </lineage>
</organism>
<keyword evidence="1" id="KW-0812">Transmembrane</keyword>
<feature type="transmembrane region" description="Helical" evidence="1">
    <location>
        <begin position="153"/>
        <end position="176"/>
    </location>
</feature>
<dbReference type="HOGENOM" id="CLU_129774_0_0_5"/>
<dbReference type="KEGG" id="bid:Bind_3866"/>
<accession>B2ILJ5</accession>
<feature type="transmembrane region" description="Helical" evidence="1">
    <location>
        <begin position="51"/>
        <end position="68"/>
    </location>
</feature>
<geneLocation type="plasmid" evidence="2 3">
    <name>pBIND01</name>
</geneLocation>
<feature type="transmembrane region" description="Helical" evidence="1">
    <location>
        <begin position="121"/>
        <end position="141"/>
    </location>
</feature>
<feature type="transmembrane region" description="Helical" evidence="1">
    <location>
        <begin position="15"/>
        <end position="39"/>
    </location>
</feature>
<protein>
    <submittedName>
        <fullName evidence="2">Uncharacterized protein</fullName>
    </submittedName>
</protein>
<reference evidence="2 3" key="1">
    <citation type="submission" date="2008-03" db="EMBL/GenBank/DDBJ databases">
        <title>Complete sequence of plasmid1 of Beijerinckia indica subsp. indica ATCC 9039.</title>
        <authorList>
            <consortium name="US DOE Joint Genome Institute"/>
            <person name="Copeland A."/>
            <person name="Lucas S."/>
            <person name="Lapidus A."/>
            <person name="Glavina del Rio T."/>
            <person name="Dalin E."/>
            <person name="Tice H."/>
            <person name="Bruce D."/>
            <person name="Goodwin L."/>
            <person name="Pitluck S."/>
            <person name="LaButti K."/>
            <person name="Schmutz J."/>
            <person name="Larimer F."/>
            <person name="Land M."/>
            <person name="Hauser L."/>
            <person name="Kyrpides N."/>
            <person name="Mikhailova N."/>
            <person name="Dunfield P.F."/>
            <person name="Dedysh S.N."/>
            <person name="Liesack W."/>
            <person name="Saw J.H."/>
            <person name="Alam M."/>
            <person name="Chen Y."/>
            <person name="Murrell J.C."/>
            <person name="Richardson P."/>
        </authorList>
    </citation>
    <scope>NUCLEOTIDE SEQUENCE [LARGE SCALE GENOMIC DNA]</scope>
    <source>
        <strain evidence="3">ATCC 9039 / DSM 1715 / NCIMB 8712</strain>
        <plasmid evidence="2 3">pBIND01</plasmid>
    </source>
</reference>
<dbReference type="EMBL" id="CP001017">
    <property type="protein sequence ID" value="ACB97395.1"/>
    <property type="molecule type" value="Genomic_DNA"/>
</dbReference>
<dbReference type="AlphaFoldDB" id="B2ILJ5"/>
<name>B2ILJ5_BEII9</name>
<proteinExistence type="predicted"/>
<keyword evidence="1" id="KW-0472">Membrane</keyword>
<dbReference type="RefSeq" id="WP_012383008.1">
    <property type="nucleotide sequence ID" value="NC_010580.1"/>
</dbReference>